<dbReference type="OrthoDB" id="2755377at2759"/>
<accession>A0A2G8RZ32</accession>
<dbReference type="InterPro" id="IPR032675">
    <property type="entry name" value="LRR_dom_sf"/>
</dbReference>
<dbReference type="STRING" id="1077348.A0A2G8RZ32"/>
<comment type="caution">
    <text evidence="1">The sequence shown here is derived from an EMBL/GenBank/DDBJ whole genome shotgun (WGS) entry which is preliminary data.</text>
</comment>
<dbReference type="EMBL" id="AYKW01000038">
    <property type="protein sequence ID" value="PIL26747.1"/>
    <property type="molecule type" value="Genomic_DNA"/>
</dbReference>
<proteinExistence type="predicted"/>
<sequence length="568" mass="63103">MSPHRALTVPDVLHEVFQYFATHPWLTTAGAEMVTSDSFDPGRTGEASEAGVKAKRMTLAHAARTCKAFAEPASRVLWGAQDGLGPIIAVLKNARISASEDCAYDWVRFEHIARRVRALYTKGNNSLSDGDDTLKLICARYVDCAIFPNLRVLVHGKYQPLDGLLLRRLCASPALLFVDTWERDATIGESLAIISDAHPGLAHLHMLHLTCLDEDGNRAFAKFNNLHTAKFRHIDNALFIHLATLPRLKMLSGAFTVSKPEMDTETAFPALQELVVDDLDYENSGDVFFLAALPYISSPSLTLFSIRVVVHPGEDLLGYLEELCAAPLLAHLREFDLSIHIGSDRLYENQEEPDEEDEEDETAESVDFAGVLCRLQDMRELKAITVFVASMVPEFSLQDRHLEAIAETWPELVRLEIGYSFQDVGFTRWDGPQRISWPSLGAIVSLAERCRKLEAIDVEFESVDARALEELEARAAVCEAPQTALRQIIVGPGVTDFCKKLSLTDPARVAAALRKLFPNLEGGKLEVIGGDSEEGSDLIVRYRLWDPSDTETDMFRLMKALEDAHLDG</sequence>
<evidence type="ECO:0000313" key="1">
    <source>
        <dbReference type="EMBL" id="PIL26747.1"/>
    </source>
</evidence>
<protein>
    <submittedName>
        <fullName evidence="1">Uncharacterized protein</fullName>
    </submittedName>
</protein>
<name>A0A2G8RZ32_9APHY</name>
<gene>
    <name evidence="1" type="ORF">GSI_11161</name>
</gene>
<evidence type="ECO:0000313" key="2">
    <source>
        <dbReference type="Proteomes" id="UP000230002"/>
    </source>
</evidence>
<dbReference type="AlphaFoldDB" id="A0A2G8RZ32"/>
<dbReference type="Gene3D" id="3.80.10.10">
    <property type="entry name" value="Ribonuclease Inhibitor"/>
    <property type="match status" value="1"/>
</dbReference>
<dbReference type="Proteomes" id="UP000230002">
    <property type="component" value="Unassembled WGS sequence"/>
</dbReference>
<keyword evidence="2" id="KW-1185">Reference proteome</keyword>
<reference evidence="1 2" key="1">
    <citation type="journal article" date="2015" name="Sci. Rep.">
        <title>Chromosome-level genome map provides insights into diverse defense mechanisms in the medicinal fungus Ganoderma sinense.</title>
        <authorList>
            <person name="Zhu Y."/>
            <person name="Xu J."/>
            <person name="Sun C."/>
            <person name="Zhou S."/>
            <person name="Xu H."/>
            <person name="Nelson D.R."/>
            <person name="Qian J."/>
            <person name="Song J."/>
            <person name="Luo H."/>
            <person name="Xiang L."/>
            <person name="Li Y."/>
            <person name="Xu Z."/>
            <person name="Ji A."/>
            <person name="Wang L."/>
            <person name="Lu S."/>
            <person name="Hayward A."/>
            <person name="Sun W."/>
            <person name="Li X."/>
            <person name="Schwartz D.C."/>
            <person name="Wang Y."/>
            <person name="Chen S."/>
        </authorList>
    </citation>
    <scope>NUCLEOTIDE SEQUENCE [LARGE SCALE GENOMIC DNA]</scope>
    <source>
        <strain evidence="1 2">ZZ0214-1</strain>
    </source>
</reference>
<organism evidence="1 2">
    <name type="scientific">Ganoderma sinense ZZ0214-1</name>
    <dbReference type="NCBI Taxonomy" id="1077348"/>
    <lineage>
        <taxon>Eukaryota</taxon>
        <taxon>Fungi</taxon>
        <taxon>Dikarya</taxon>
        <taxon>Basidiomycota</taxon>
        <taxon>Agaricomycotina</taxon>
        <taxon>Agaricomycetes</taxon>
        <taxon>Polyporales</taxon>
        <taxon>Polyporaceae</taxon>
        <taxon>Ganoderma</taxon>
    </lineage>
</organism>